<dbReference type="PROSITE" id="PS51257">
    <property type="entry name" value="PROKAR_LIPOPROTEIN"/>
    <property type="match status" value="1"/>
</dbReference>
<dbReference type="Pfam" id="PF03640">
    <property type="entry name" value="Lipoprotein_15"/>
    <property type="match status" value="1"/>
</dbReference>
<accession>A0A4Q7XLB5</accession>
<gene>
    <name evidence="2" type="ORF">EV645_0274</name>
</gene>
<dbReference type="Proteomes" id="UP000292027">
    <property type="component" value="Unassembled WGS sequence"/>
</dbReference>
<dbReference type="EMBL" id="SHKR01000002">
    <property type="protein sequence ID" value="RZU24314.1"/>
    <property type="molecule type" value="Genomic_DNA"/>
</dbReference>
<protein>
    <submittedName>
        <fullName evidence="2">Lipoprotein with Yx(FWY)xxD motif</fullName>
    </submittedName>
</protein>
<dbReference type="OrthoDB" id="597632at2"/>
<proteinExistence type="predicted"/>
<evidence type="ECO:0000256" key="1">
    <source>
        <dbReference type="SAM" id="SignalP"/>
    </source>
</evidence>
<evidence type="ECO:0000313" key="3">
    <source>
        <dbReference type="Proteomes" id="UP000292027"/>
    </source>
</evidence>
<reference evidence="2 3" key="1">
    <citation type="journal article" date="2015" name="Stand. Genomic Sci.">
        <title>Genomic Encyclopedia of Bacterial and Archaeal Type Strains, Phase III: the genomes of soil and plant-associated and newly described type strains.</title>
        <authorList>
            <person name="Whitman W.B."/>
            <person name="Woyke T."/>
            <person name="Klenk H.P."/>
            <person name="Zhou Y."/>
            <person name="Lilburn T.G."/>
            <person name="Beck B.J."/>
            <person name="De Vos P."/>
            <person name="Vandamme P."/>
            <person name="Eisen J.A."/>
            <person name="Garrity G."/>
            <person name="Hugenholtz P."/>
            <person name="Kyrpides N.C."/>
        </authorList>
    </citation>
    <scope>NUCLEOTIDE SEQUENCE [LARGE SCALE GENOMIC DNA]</scope>
    <source>
        <strain evidence="2 3">VKM Ac-2540</strain>
    </source>
</reference>
<sequence length="171" mass="16692">MKTTVLLLGATVAAVGTLAACGGNNTAQTSTGGAAAGAAVSVQNVSGVGQTLVDSSGKTLYFADQEAGGMIKCTGNCLSFWMPATGTAADAKSVTGLAVTKRSDTGADQLTFQGKPLYTFKLDTGAGKAQGNNVTDSFSGTSFTWHAAATTAAAPTQAPSSSSGGGGGYGY</sequence>
<evidence type="ECO:0000313" key="2">
    <source>
        <dbReference type="EMBL" id="RZU24314.1"/>
    </source>
</evidence>
<dbReference type="PANTHER" id="PTHR39335">
    <property type="entry name" value="BLL4220 PROTEIN"/>
    <property type="match status" value="1"/>
</dbReference>
<comment type="caution">
    <text evidence="2">The sequence shown here is derived from an EMBL/GenBank/DDBJ whole genome shotgun (WGS) entry which is preliminary data.</text>
</comment>
<keyword evidence="3" id="KW-1185">Reference proteome</keyword>
<dbReference type="GO" id="GO:0043448">
    <property type="term" value="P:alkane catabolic process"/>
    <property type="evidence" value="ECO:0007669"/>
    <property type="project" value="TreeGrafter"/>
</dbReference>
<dbReference type="PANTHER" id="PTHR39335:SF1">
    <property type="entry name" value="BLL4220 PROTEIN"/>
    <property type="match status" value="1"/>
</dbReference>
<feature type="signal peptide" evidence="1">
    <location>
        <begin position="1"/>
        <end position="19"/>
    </location>
</feature>
<keyword evidence="1" id="KW-0732">Signal</keyword>
<dbReference type="AlphaFoldDB" id="A0A4Q7XLB5"/>
<dbReference type="InterPro" id="IPR005297">
    <property type="entry name" value="Lipoprotein_repeat"/>
</dbReference>
<name>A0A4Q7XLB5_9ACTN</name>
<dbReference type="RefSeq" id="WP_130438868.1">
    <property type="nucleotide sequence ID" value="NZ_SHKR01000002.1"/>
</dbReference>
<keyword evidence="2" id="KW-0449">Lipoprotein</keyword>
<organism evidence="2 3">
    <name type="scientific">Kribbella rubisoli</name>
    <dbReference type="NCBI Taxonomy" id="3075929"/>
    <lineage>
        <taxon>Bacteria</taxon>
        <taxon>Bacillati</taxon>
        <taxon>Actinomycetota</taxon>
        <taxon>Actinomycetes</taxon>
        <taxon>Propionibacteriales</taxon>
        <taxon>Kribbellaceae</taxon>
        <taxon>Kribbella</taxon>
    </lineage>
</organism>
<feature type="chain" id="PRO_5039612004" evidence="1">
    <location>
        <begin position="20"/>
        <end position="171"/>
    </location>
</feature>